<gene>
    <name evidence="2" type="ORF">KFE25_014038</name>
</gene>
<proteinExistence type="predicted"/>
<dbReference type="EMBL" id="JAGTXO010000023">
    <property type="protein sequence ID" value="KAG8462019.1"/>
    <property type="molecule type" value="Genomic_DNA"/>
</dbReference>
<dbReference type="AlphaFoldDB" id="A0A8J5XK79"/>
<feature type="region of interest" description="Disordered" evidence="1">
    <location>
        <begin position="26"/>
        <end position="56"/>
    </location>
</feature>
<accession>A0A8J5XK79</accession>
<protein>
    <submittedName>
        <fullName evidence="2">Uncharacterized protein</fullName>
    </submittedName>
</protein>
<reference evidence="2" key="1">
    <citation type="submission" date="2021-05" db="EMBL/GenBank/DDBJ databases">
        <title>The genome of the haptophyte Pavlova lutheri (Diacronema luteri, Pavlovales) - a model for lipid biosynthesis in eukaryotic algae.</title>
        <authorList>
            <person name="Hulatt C.J."/>
            <person name="Posewitz M.C."/>
        </authorList>
    </citation>
    <scope>NUCLEOTIDE SEQUENCE</scope>
    <source>
        <strain evidence="2">NIVA-4/92</strain>
    </source>
</reference>
<sequence>MQGVAHAHVGALPKAHDALVEQLGVDRRSTANRPLQARVGGRPAHDGRRGAPSRRASAVSALGLHPAHARRLGCTSGGEQPPHEAALRARAHSAHLSFADFSAC</sequence>
<evidence type="ECO:0000313" key="3">
    <source>
        <dbReference type="Proteomes" id="UP000751190"/>
    </source>
</evidence>
<name>A0A8J5XK79_DIALT</name>
<keyword evidence="3" id="KW-1185">Reference proteome</keyword>
<evidence type="ECO:0000313" key="2">
    <source>
        <dbReference type="EMBL" id="KAG8462019.1"/>
    </source>
</evidence>
<dbReference type="Proteomes" id="UP000751190">
    <property type="component" value="Unassembled WGS sequence"/>
</dbReference>
<comment type="caution">
    <text evidence="2">The sequence shown here is derived from an EMBL/GenBank/DDBJ whole genome shotgun (WGS) entry which is preliminary data.</text>
</comment>
<evidence type="ECO:0000256" key="1">
    <source>
        <dbReference type="SAM" id="MobiDB-lite"/>
    </source>
</evidence>
<organism evidence="2 3">
    <name type="scientific">Diacronema lutheri</name>
    <name type="common">Unicellular marine alga</name>
    <name type="synonym">Monochrysis lutheri</name>
    <dbReference type="NCBI Taxonomy" id="2081491"/>
    <lineage>
        <taxon>Eukaryota</taxon>
        <taxon>Haptista</taxon>
        <taxon>Haptophyta</taxon>
        <taxon>Pavlovophyceae</taxon>
        <taxon>Pavlovales</taxon>
        <taxon>Pavlovaceae</taxon>
        <taxon>Diacronema</taxon>
    </lineage>
</organism>